<sequence>MHTCFLYHSRQPHFCTNGARAHRRVGRRRLVGTQEPIISLITWLPLRRERARPPAHTYAQDVRPTQENMGDELRRGPLRERARFVKEVTCWTSLH</sequence>
<dbReference type="EMBL" id="BGZK01000285">
    <property type="protein sequence ID" value="GBP34241.1"/>
    <property type="molecule type" value="Genomic_DNA"/>
</dbReference>
<evidence type="ECO:0000313" key="2">
    <source>
        <dbReference type="Proteomes" id="UP000299102"/>
    </source>
</evidence>
<name>A0A4C1V611_EUMVA</name>
<reference evidence="1 2" key="1">
    <citation type="journal article" date="2019" name="Commun. Biol.">
        <title>The bagworm genome reveals a unique fibroin gene that provides high tensile strength.</title>
        <authorList>
            <person name="Kono N."/>
            <person name="Nakamura H."/>
            <person name="Ohtoshi R."/>
            <person name="Tomita M."/>
            <person name="Numata K."/>
            <person name="Arakawa K."/>
        </authorList>
    </citation>
    <scope>NUCLEOTIDE SEQUENCE [LARGE SCALE GENOMIC DNA]</scope>
</reference>
<organism evidence="1 2">
    <name type="scientific">Eumeta variegata</name>
    <name type="common">Bagworm moth</name>
    <name type="synonym">Eumeta japonica</name>
    <dbReference type="NCBI Taxonomy" id="151549"/>
    <lineage>
        <taxon>Eukaryota</taxon>
        <taxon>Metazoa</taxon>
        <taxon>Ecdysozoa</taxon>
        <taxon>Arthropoda</taxon>
        <taxon>Hexapoda</taxon>
        <taxon>Insecta</taxon>
        <taxon>Pterygota</taxon>
        <taxon>Neoptera</taxon>
        <taxon>Endopterygota</taxon>
        <taxon>Lepidoptera</taxon>
        <taxon>Glossata</taxon>
        <taxon>Ditrysia</taxon>
        <taxon>Tineoidea</taxon>
        <taxon>Psychidae</taxon>
        <taxon>Oiketicinae</taxon>
        <taxon>Eumeta</taxon>
    </lineage>
</organism>
<protein>
    <submittedName>
        <fullName evidence="1">Uncharacterized protein</fullName>
    </submittedName>
</protein>
<keyword evidence="2" id="KW-1185">Reference proteome</keyword>
<dbReference type="Proteomes" id="UP000299102">
    <property type="component" value="Unassembled WGS sequence"/>
</dbReference>
<proteinExistence type="predicted"/>
<dbReference type="AlphaFoldDB" id="A0A4C1V611"/>
<comment type="caution">
    <text evidence="1">The sequence shown here is derived from an EMBL/GenBank/DDBJ whole genome shotgun (WGS) entry which is preliminary data.</text>
</comment>
<evidence type="ECO:0000313" key="1">
    <source>
        <dbReference type="EMBL" id="GBP34241.1"/>
    </source>
</evidence>
<gene>
    <name evidence="1" type="ORF">EVAR_30795_1</name>
</gene>
<accession>A0A4C1V611</accession>